<evidence type="ECO:0000256" key="9">
    <source>
        <dbReference type="ARBA" id="ARBA00022516"/>
    </source>
</evidence>
<dbReference type="EMBL" id="JAPWGY010000005">
    <property type="protein sequence ID" value="MCZ4282027.1"/>
    <property type="molecule type" value="Genomic_DNA"/>
</dbReference>
<dbReference type="PANTHER" id="PTHR46382:SF1">
    <property type="entry name" value="PHOSPHATIDATE CYTIDYLYLTRANSFERASE"/>
    <property type="match status" value="1"/>
</dbReference>
<comment type="pathway">
    <text evidence="4">Lipid metabolism.</text>
</comment>
<keyword evidence="15 19" id="KW-0472">Membrane</keyword>
<evidence type="ECO:0000256" key="10">
    <source>
        <dbReference type="ARBA" id="ARBA00022679"/>
    </source>
</evidence>
<sequence length="280" mass="30045">MTDVMEPQPKPDKKNSDLVVRALSAIVLGPPVLAAVYLGSPYSDILIFVCAGILSWEWAMLCGRKVVGATGAVLIGSVLAVTALGVFGYYSAATWAIPLAATCMLLQPLSVSPNAEPRQGNNTLWLITGLIYISLSCLALLWIRNDPSGNGFFMLLWVLLVVWATDIGAYFTGRKFGGPKIAPRISPKKTWSGLVGGMVCAALVSLVCSFWQEGSNAIFLMMSGAVLAVVAQIGDFFESHIKRKYDAKDSSNLIPGHGGLFDRVDGLVSCAIFVVFFQYL</sequence>
<evidence type="ECO:0000256" key="12">
    <source>
        <dbReference type="ARBA" id="ARBA00022695"/>
    </source>
</evidence>
<keyword evidence="21" id="KW-1185">Reference proteome</keyword>
<evidence type="ECO:0000256" key="6">
    <source>
        <dbReference type="ARBA" id="ARBA00012487"/>
    </source>
</evidence>
<feature type="transmembrane region" description="Helical" evidence="19">
    <location>
        <begin position="149"/>
        <end position="171"/>
    </location>
</feature>
<dbReference type="GO" id="GO:0016779">
    <property type="term" value="F:nucleotidyltransferase activity"/>
    <property type="evidence" value="ECO:0007669"/>
    <property type="project" value="UniProtKB-KW"/>
</dbReference>
<feature type="transmembrane region" description="Helical" evidence="19">
    <location>
        <begin position="95"/>
        <end position="112"/>
    </location>
</feature>
<dbReference type="PANTHER" id="PTHR46382">
    <property type="entry name" value="PHOSPHATIDATE CYTIDYLYLTRANSFERASE"/>
    <property type="match status" value="1"/>
</dbReference>
<keyword evidence="14" id="KW-0443">Lipid metabolism</keyword>
<comment type="catalytic activity">
    <reaction evidence="1 18">
        <text>a 1,2-diacyl-sn-glycero-3-phosphate + CTP + H(+) = a CDP-1,2-diacyl-sn-glycerol + diphosphate</text>
        <dbReference type="Rhea" id="RHEA:16229"/>
        <dbReference type="ChEBI" id="CHEBI:15378"/>
        <dbReference type="ChEBI" id="CHEBI:33019"/>
        <dbReference type="ChEBI" id="CHEBI:37563"/>
        <dbReference type="ChEBI" id="CHEBI:58332"/>
        <dbReference type="ChEBI" id="CHEBI:58608"/>
        <dbReference type="EC" id="2.7.7.41"/>
    </reaction>
</comment>
<evidence type="ECO:0000256" key="15">
    <source>
        <dbReference type="ARBA" id="ARBA00023136"/>
    </source>
</evidence>
<keyword evidence="17" id="KW-1208">Phospholipid metabolism</keyword>
<evidence type="ECO:0000256" key="16">
    <source>
        <dbReference type="ARBA" id="ARBA00023209"/>
    </source>
</evidence>
<organism evidence="20 21">
    <name type="scientific">Kiloniella laminariae</name>
    <dbReference type="NCBI Taxonomy" id="454162"/>
    <lineage>
        <taxon>Bacteria</taxon>
        <taxon>Pseudomonadati</taxon>
        <taxon>Pseudomonadota</taxon>
        <taxon>Alphaproteobacteria</taxon>
        <taxon>Rhodospirillales</taxon>
        <taxon>Kiloniellaceae</taxon>
        <taxon>Kiloniella</taxon>
    </lineage>
</organism>
<reference evidence="20" key="1">
    <citation type="submission" date="2022-12" db="EMBL/GenBank/DDBJ databases">
        <title>Bacterial isolates from different developmental stages of Nematostella vectensis.</title>
        <authorList>
            <person name="Fraune S."/>
        </authorList>
    </citation>
    <scope>NUCLEOTIDE SEQUENCE</scope>
    <source>
        <strain evidence="20">G21630-S1</strain>
    </source>
</reference>
<feature type="transmembrane region" description="Helical" evidence="19">
    <location>
        <begin position="124"/>
        <end position="143"/>
    </location>
</feature>
<feature type="transmembrane region" description="Helical" evidence="19">
    <location>
        <begin position="191"/>
        <end position="212"/>
    </location>
</feature>
<proteinExistence type="inferred from homology"/>
<evidence type="ECO:0000256" key="11">
    <source>
        <dbReference type="ARBA" id="ARBA00022692"/>
    </source>
</evidence>
<evidence type="ECO:0000313" key="20">
    <source>
        <dbReference type="EMBL" id="MCZ4282027.1"/>
    </source>
</evidence>
<dbReference type="EC" id="2.7.7.41" evidence="6 18"/>
<keyword evidence="16" id="KW-0594">Phospholipid biosynthesis</keyword>
<evidence type="ECO:0000256" key="2">
    <source>
        <dbReference type="ARBA" id="ARBA00004651"/>
    </source>
</evidence>
<evidence type="ECO:0000256" key="17">
    <source>
        <dbReference type="ARBA" id="ARBA00023264"/>
    </source>
</evidence>
<keyword evidence="13 19" id="KW-1133">Transmembrane helix</keyword>
<comment type="subcellular location">
    <subcellularLocation>
        <location evidence="2">Cell membrane</location>
        <topology evidence="2">Multi-pass membrane protein</topology>
    </subcellularLocation>
</comment>
<dbReference type="RefSeq" id="WP_269424179.1">
    <property type="nucleotide sequence ID" value="NZ_JAPWGY010000005.1"/>
</dbReference>
<comment type="caution">
    <text evidence="20">The sequence shown here is derived from an EMBL/GenBank/DDBJ whole genome shotgun (WGS) entry which is preliminary data.</text>
</comment>
<evidence type="ECO:0000313" key="21">
    <source>
        <dbReference type="Proteomes" id="UP001069802"/>
    </source>
</evidence>
<evidence type="ECO:0000256" key="19">
    <source>
        <dbReference type="SAM" id="Phobius"/>
    </source>
</evidence>
<comment type="pathway">
    <text evidence="3 18">Phospholipid metabolism; CDP-diacylglycerol biosynthesis; CDP-diacylglycerol from sn-glycerol 3-phosphate: step 3/3.</text>
</comment>
<evidence type="ECO:0000256" key="13">
    <source>
        <dbReference type="ARBA" id="ARBA00022989"/>
    </source>
</evidence>
<dbReference type="Pfam" id="PF01148">
    <property type="entry name" value="CTP_transf_1"/>
    <property type="match status" value="1"/>
</dbReference>
<evidence type="ECO:0000256" key="1">
    <source>
        <dbReference type="ARBA" id="ARBA00001698"/>
    </source>
</evidence>
<evidence type="ECO:0000256" key="5">
    <source>
        <dbReference type="ARBA" id="ARBA00010185"/>
    </source>
</evidence>
<dbReference type="InterPro" id="IPR000374">
    <property type="entry name" value="PC_trans"/>
</dbReference>
<evidence type="ECO:0000256" key="8">
    <source>
        <dbReference type="ARBA" id="ARBA00022475"/>
    </source>
</evidence>
<evidence type="ECO:0000256" key="18">
    <source>
        <dbReference type="RuleBase" id="RU003938"/>
    </source>
</evidence>
<comment type="similarity">
    <text evidence="5 18">Belongs to the CDS family.</text>
</comment>
<dbReference type="Proteomes" id="UP001069802">
    <property type="component" value="Unassembled WGS sequence"/>
</dbReference>
<dbReference type="PROSITE" id="PS01315">
    <property type="entry name" value="CDS"/>
    <property type="match status" value="1"/>
</dbReference>
<keyword evidence="12 18" id="KW-0548">Nucleotidyltransferase</keyword>
<keyword evidence="9" id="KW-0444">Lipid biosynthesis</keyword>
<gene>
    <name evidence="20" type="ORF">O4H49_14660</name>
</gene>
<feature type="transmembrane region" description="Helical" evidence="19">
    <location>
        <begin position="69"/>
        <end position="89"/>
    </location>
</feature>
<feature type="transmembrane region" description="Helical" evidence="19">
    <location>
        <begin position="218"/>
        <end position="237"/>
    </location>
</feature>
<evidence type="ECO:0000256" key="3">
    <source>
        <dbReference type="ARBA" id="ARBA00005119"/>
    </source>
</evidence>
<evidence type="ECO:0000256" key="4">
    <source>
        <dbReference type="ARBA" id="ARBA00005189"/>
    </source>
</evidence>
<accession>A0ABT4LQ18</accession>
<keyword evidence="11 18" id="KW-0812">Transmembrane</keyword>
<protein>
    <recommendedName>
        <fullName evidence="7 18">Phosphatidate cytidylyltransferase</fullName>
        <ecNumber evidence="6 18">2.7.7.41</ecNumber>
    </recommendedName>
</protein>
<keyword evidence="10 18" id="KW-0808">Transferase</keyword>
<keyword evidence="8" id="KW-1003">Cell membrane</keyword>
<name>A0ABT4LQ18_9PROT</name>
<evidence type="ECO:0000256" key="7">
    <source>
        <dbReference type="ARBA" id="ARBA00019373"/>
    </source>
</evidence>
<evidence type="ECO:0000256" key="14">
    <source>
        <dbReference type="ARBA" id="ARBA00023098"/>
    </source>
</evidence>